<dbReference type="GO" id="GO:0046872">
    <property type="term" value="F:metal ion binding"/>
    <property type="evidence" value="ECO:0007669"/>
    <property type="project" value="UniProtKB-KW"/>
</dbReference>
<dbReference type="SUPFAM" id="SSF53639">
    <property type="entry name" value="AraD/HMP-PK domain-like"/>
    <property type="match status" value="1"/>
</dbReference>
<evidence type="ECO:0000256" key="1">
    <source>
        <dbReference type="ARBA" id="ARBA00022723"/>
    </source>
</evidence>
<dbReference type="Pfam" id="PF00596">
    <property type="entry name" value="Aldolase_II"/>
    <property type="match status" value="1"/>
</dbReference>
<dbReference type="SMART" id="SM01007">
    <property type="entry name" value="Aldolase_II"/>
    <property type="match status" value="1"/>
</dbReference>
<feature type="domain" description="Class II aldolase/adducin N-terminal" evidence="3">
    <location>
        <begin position="8"/>
        <end position="184"/>
    </location>
</feature>
<dbReference type="OrthoDB" id="9786287at2"/>
<organism evidence="4 5">
    <name type="scientific">[Collinsella] massiliensis</name>
    <dbReference type="NCBI Taxonomy" id="1232426"/>
    <lineage>
        <taxon>Bacteria</taxon>
        <taxon>Bacillati</taxon>
        <taxon>Actinomycetota</taxon>
        <taxon>Coriobacteriia</taxon>
        <taxon>Coriobacteriales</taxon>
        <taxon>Coriobacteriaceae</taxon>
        <taxon>Enorma</taxon>
    </lineage>
</organism>
<evidence type="ECO:0000256" key="2">
    <source>
        <dbReference type="ARBA" id="ARBA00023239"/>
    </source>
</evidence>
<evidence type="ECO:0000313" key="4">
    <source>
        <dbReference type="EMBL" id="OUN89790.1"/>
    </source>
</evidence>
<dbReference type="Gene3D" id="3.40.225.10">
    <property type="entry name" value="Class II aldolase/adducin N-terminal domain"/>
    <property type="match status" value="1"/>
</dbReference>
<dbReference type="GO" id="GO:0016832">
    <property type="term" value="F:aldehyde-lyase activity"/>
    <property type="evidence" value="ECO:0007669"/>
    <property type="project" value="TreeGrafter"/>
</dbReference>
<sequence>MLYQETREEVLKFAVKCLEHGLIHGTAGNVSMRVPGEEAVVITPSGIPYDTLKPEDLPVVSLWGEVIDGDLKPSSETPMHTAIFRARANVNGVVHTHSMYATVMSIMQKEIPAMVPPSSAFAPVPCAPFQLPGSKELAETVVATLGEDHLACTMQNHGQITCAPTLAMAYKGAETVEECAQIAYLAYQAGSMQGLPEDARVELRRRALKGQAV</sequence>
<proteinExistence type="predicted"/>
<dbReference type="EMBL" id="NFIE01000001">
    <property type="protein sequence ID" value="OUN89790.1"/>
    <property type="molecule type" value="Genomic_DNA"/>
</dbReference>
<gene>
    <name evidence="4" type="ORF">B5G02_00075</name>
</gene>
<evidence type="ECO:0000313" key="5">
    <source>
        <dbReference type="Proteomes" id="UP000195781"/>
    </source>
</evidence>
<dbReference type="GO" id="GO:0019323">
    <property type="term" value="P:pentose catabolic process"/>
    <property type="evidence" value="ECO:0007669"/>
    <property type="project" value="TreeGrafter"/>
</dbReference>
<evidence type="ECO:0000259" key="3">
    <source>
        <dbReference type="SMART" id="SM01007"/>
    </source>
</evidence>
<reference evidence="5" key="1">
    <citation type="submission" date="2017-04" db="EMBL/GenBank/DDBJ databases">
        <title>Function of individual gut microbiota members based on whole genome sequencing of pure cultures obtained from chicken caecum.</title>
        <authorList>
            <person name="Medvecky M."/>
            <person name="Cejkova D."/>
            <person name="Polansky O."/>
            <person name="Karasova D."/>
            <person name="Kubasova T."/>
            <person name="Cizek A."/>
            <person name="Rychlik I."/>
        </authorList>
    </citation>
    <scope>NUCLEOTIDE SEQUENCE [LARGE SCALE GENOMIC DNA]</scope>
    <source>
        <strain evidence="5">An5</strain>
    </source>
</reference>
<keyword evidence="2" id="KW-0456">Lyase</keyword>
<dbReference type="AlphaFoldDB" id="A0A1Y3Y645"/>
<accession>A0A1Y3Y645</accession>
<dbReference type="PANTHER" id="PTHR22789">
    <property type="entry name" value="FUCULOSE PHOSPHATE ALDOLASE"/>
    <property type="match status" value="1"/>
</dbReference>
<keyword evidence="1" id="KW-0479">Metal-binding</keyword>
<dbReference type="InterPro" id="IPR036409">
    <property type="entry name" value="Aldolase_II/adducin_N_sf"/>
</dbReference>
<dbReference type="PANTHER" id="PTHR22789:SF0">
    <property type="entry name" value="3-OXO-TETRONATE 4-PHOSPHATE DECARBOXYLASE-RELATED"/>
    <property type="match status" value="1"/>
</dbReference>
<keyword evidence="5" id="KW-1185">Reference proteome</keyword>
<protein>
    <submittedName>
        <fullName evidence="4">Class II aldolase</fullName>
    </submittedName>
</protein>
<name>A0A1Y3Y645_9ACTN</name>
<dbReference type="RefSeq" id="WP_019239105.1">
    <property type="nucleotide sequence ID" value="NZ_CABKRW010000077.1"/>
</dbReference>
<dbReference type="InterPro" id="IPR001303">
    <property type="entry name" value="Aldolase_II/adducin_N"/>
</dbReference>
<dbReference type="Proteomes" id="UP000195781">
    <property type="component" value="Unassembled WGS sequence"/>
</dbReference>
<comment type="caution">
    <text evidence="4">The sequence shown here is derived from an EMBL/GenBank/DDBJ whole genome shotgun (WGS) entry which is preliminary data.</text>
</comment>
<dbReference type="GO" id="GO:0005829">
    <property type="term" value="C:cytosol"/>
    <property type="evidence" value="ECO:0007669"/>
    <property type="project" value="TreeGrafter"/>
</dbReference>
<dbReference type="InterPro" id="IPR050197">
    <property type="entry name" value="Aldolase_class_II_sugar_metab"/>
</dbReference>